<organism evidence="2 3">
    <name type="scientific">Oryza rufipogon</name>
    <name type="common">Brownbeard rice</name>
    <name type="synonym">Asian wild rice</name>
    <dbReference type="NCBI Taxonomy" id="4529"/>
    <lineage>
        <taxon>Eukaryota</taxon>
        <taxon>Viridiplantae</taxon>
        <taxon>Streptophyta</taxon>
        <taxon>Embryophyta</taxon>
        <taxon>Tracheophyta</taxon>
        <taxon>Spermatophyta</taxon>
        <taxon>Magnoliopsida</taxon>
        <taxon>Liliopsida</taxon>
        <taxon>Poales</taxon>
        <taxon>Poaceae</taxon>
        <taxon>BOP clade</taxon>
        <taxon>Oryzoideae</taxon>
        <taxon>Oryzeae</taxon>
        <taxon>Oryzinae</taxon>
        <taxon>Oryza</taxon>
    </lineage>
</organism>
<evidence type="ECO:0000313" key="3">
    <source>
        <dbReference type="Proteomes" id="UP000008022"/>
    </source>
</evidence>
<feature type="region of interest" description="Disordered" evidence="1">
    <location>
        <begin position="159"/>
        <end position="270"/>
    </location>
</feature>
<dbReference type="HOGENOM" id="CLU_1032018_0_0_1"/>
<proteinExistence type="predicted"/>
<keyword evidence="3" id="KW-1185">Reference proteome</keyword>
<name>A0A0E0N8P4_ORYRU</name>
<protein>
    <submittedName>
        <fullName evidence="2">Uncharacterized protein</fullName>
    </submittedName>
</protein>
<reference evidence="3" key="1">
    <citation type="submission" date="2013-06" db="EMBL/GenBank/DDBJ databases">
        <authorList>
            <person name="Zhao Q."/>
        </authorList>
    </citation>
    <scope>NUCLEOTIDE SEQUENCE</scope>
    <source>
        <strain evidence="3">cv. W1943</strain>
    </source>
</reference>
<reference evidence="2" key="2">
    <citation type="submission" date="2015-06" db="UniProtKB">
        <authorList>
            <consortium name="EnsemblPlants"/>
        </authorList>
    </citation>
    <scope>IDENTIFICATION</scope>
</reference>
<dbReference type="EnsemblPlants" id="ORUFI02G00700.1">
    <property type="protein sequence ID" value="ORUFI02G00700.1"/>
    <property type="gene ID" value="ORUFI02G00700"/>
</dbReference>
<evidence type="ECO:0000256" key="1">
    <source>
        <dbReference type="SAM" id="MobiDB-lite"/>
    </source>
</evidence>
<sequence length="270" mass="29331">MRHKEEAEQREATAVWHRVRGRGGDPVVIQGGVGAMRSVGRGGVGLEAISGEGCRWRRLGVGIDGSSGCAAVERCLVVLARNFADVSRSTTSLLSRSLPSKETRFLARARQRERLELALWRACLQLVVPSRPLQRRPRCRLPLRVADLDVAGELVAAPLRSVPPPPSSSEKLAGSMGKARRRRGARGRCRVRPRRRRLDPVGLGRIWPLSPASSPSPLGPPLHPALRGRQGRVAPVDDDRAAARRPRGRRGRAATSARKTPPRARCCGAG</sequence>
<feature type="compositionally biased region" description="Basic residues" evidence="1">
    <location>
        <begin position="243"/>
        <end position="252"/>
    </location>
</feature>
<accession>A0A0E0N8P4</accession>
<evidence type="ECO:0000313" key="2">
    <source>
        <dbReference type="EnsemblPlants" id="ORUFI02G00700.1"/>
    </source>
</evidence>
<dbReference type="Proteomes" id="UP000008022">
    <property type="component" value="Unassembled WGS sequence"/>
</dbReference>
<feature type="compositionally biased region" description="Low complexity" evidence="1">
    <location>
        <begin position="200"/>
        <end position="216"/>
    </location>
</feature>
<dbReference type="AlphaFoldDB" id="A0A0E0N8P4"/>
<dbReference type="Gramene" id="ORUFI02G00700.1">
    <property type="protein sequence ID" value="ORUFI02G00700.1"/>
    <property type="gene ID" value="ORUFI02G00700"/>
</dbReference>
<feature type="compositionally biased region" description="Basic residues" evidence="1">
    <location>
        <begin position="178"/>
        <end position="197"/>
    </location>
</feature>